<organism evidence="2 3">
    <name type="scientific">Paramicrosporidium saccamoebae</name>
    <dbReference type="NCBI Taxonomy" id="1246581"/>
    <lineage>
        <taxon>Eukaryota</taxon>
        <taxon>Fungi</taxon>
        <taxon>Fungi incertae sedis</taxon>
        <taxon>Cryptomycota</taxon>
        <taxon>Cryptomycota incertae sedis</taxon>
        <taxon>Paramicrosporidium</taxon>
    </lineage>
</organism>
<feature type="compositionally biased region" description="Basic and acidic residues" evidence="1">
    <location>
        <begin position="69"/>
        <end position="83"/>
    </location>
</feature>
<dbReference type="EMBL" id="MTSL01000137">
    <property type="protein sequence ID" value="PJF18194.1"/>
    <property type="molecule type" value="Genomic_DNA"/>
</dbReference>
<sequence>MFSFLNGGDKISAHTDSFVSASTTETISASATYSFELDNDVRPLRRYRRTATPHSLDQHYKKHLRNSGRGKDADRWDGKQREVEEKLKKEGDEVDWKVGLLMRKLGKHYKKHSSLECKLPSKVPMDHRDD</sequence>
<dbReference type="Proteomes" id="UP000240830">
    <property type="component" value="Unassembled WGS sequence"/>
</dbReference>
<feature type="region of interest" description="Disordered" evidence="1">
    <location>
        <begin position="111"/>
        <end position="130"/>
    </location>
</feature>
<protein>
    <submittedName>
        <fullName evidence="2">Uncharacterized protein</fullName>
    </submittedName>
</protein>
<evidence type="ECO:0000313" key="2">
    <source>
        <dbReference type="EMBL" id="PJF18194.1"/>
    </source>
</evidence>
<dbReference type="AlphaFoldDB" id="A0A2H9TKB2"/>
<feature type="region of interest" description="Disordered" evidence="1">
    <location>
        <begin position="48"/>
        <end position="83"/>
    </location>
</feature>
<proteinExistence type="predicted"/>
<evidence type="ECO:0000313" key="3">
    <source>
        <dbReference type="Proteomes" id="UP000240830"/>
    </source>
</evidence>
<comment type="caution">
    <text evidence="2">The sequence shown here is derived from an EMBL/GenBank/DDBJ whole genome shotgun (WGS) entry which is preliminary data.</text>
</comment>
<evidence type="ECO:0000256" key="1">
    <source>
        <dbReference type="SAM" id="MobiDB-lite"/>
    </source>
</evidence>
<keyword evidence="3" id="KW-1185">Reference proteome</keyword>
<reference evidence="2 3" key="1">
    <citation type="submission" date="2016-10" db="EMBL/GenBank/DDBJ databases">
        <title>The genome of Paramicrosporidium saccamoebae is the missing link in understanding Cryptomycota and Microsporidia evolution.</title>
        <authorList>
            <person name="Quandt C.A."/>
            <person name="Beaudet D."/>
            <person name="Corsaro D."/>
            <person name="Michel R."/>
            <person name="Corradi N."/>
            <person name="James T."/>
        </authorList>
    </citation>
    <scope>NUCLEOTIDE SEQUENCE [LARGE SCALE GENOMIC DNA]</scope>
    <source>
        <strain evidence="2 3">KSL3</strain>
    </source>
</reference>
<gene>
    <name evidence="2" type="ORF">PSACC_02004</name>
</gene>
<accession>A0A2H9TKB2</accession>
<name>A0A2H9TKB2_9FUNG</name>